<dbReference type="Proteomes" id="UP000066549">
    <property type="component" value="Chromosome"/>
</dbReference>
<dbReference type="PROSITE" id="PS00198">
    <property type="entry name" value="4FE4S_FER_1"/>
    <property type="match status" value="1"/>
</dbReference>
<dbReference type="InterPro" id="IPR017896">
    <property type="entry name" value="4Fe4S_Fe-S-bd"/>
</dbReference>
<dbReference type="PATRIC" id="fig|1623450.3.peg.1385"/>
<name>A0A0H4IZV8_9PROT</name>
<dbReference type="GO" id="GO:0046872">
    <property type="term" value="F:metal ion binding"/>
    <property type="evidence" value="ECO:0007669"/>
    <property type="project" value="UniProtKB-KW"/>
</dbReference>
<dbReference type="InterPro" id="IPR004453">
    <property type="entry name" value="QueG"/>
</dbReference>
<organism evidence="10 11">
    <name type="scientific">Methylophilales bacterium MBRS-H7</name>
    <dbReference type="NCBI Taxonomy" id="1623450"/>
    <lineage>
        <taxon>Bacteria</taxon>
        <taxon>Pseudomonadati</taxon>
        <taxon>Pseudomonadota</taxon>
        <taxon>Betaproteobacteria</taxon>
        <taxon>Nitrosomonadales</taxon>
        <taxon>OM43 clade</taxon>
    </lineage>
</organism>
<dbReference type="OrthoDB" id="9784571at2"/>
<dbReference type="InterPro" id="IPR017900">
    <property type="entry name" value="4Fe4S_Fe_S_CS"/>
</dbReference>
<dbReference type="SUPFAM" id="SSF54862">
    <property type="entry name" value="4Fe-4S ferredoxins"/>
    <property type="match status" value="1"/>
</dbReference>
<dbReference type="GO" id="GO:0008616">
    <property type="term" value="P:tRNA queuosine(34) biosynthetic process"/>
    <property type="evidence" value="ECO:0007669"/>
    <property type="project" value="UniProtKB-KW"/>
</dbReference>
<keyword evidence="2" id="KW-0963">Cytoplasm</keyword>
<evidence type="ECO:0000256" key="7">
    <source>
        <dbReference type="ARBA" id="ARBA00023004"/>
    </source>
</evidence>
<evidence type="ECO:0000256" key="4">
    <source>
        <dbReference type="ARBA" id="ARBA00022723"/>
    </source>
</evidence>
<keyword evidence="4" id="KW-0479">Metal-binding</keyword>
<reference evidence="10 11" key="1">
    <citation type="submission" date="2015-03" db="EMBL/GenBank/DDBJ databases">
        <title>Comparative analysis of the OM43 clade including a novel species from Red Sea uncovers genomic and metabolic diversity among marine methylotrophs.</title>
        <authorList>
            <person name="Jimenez-Infante F."/>
            <person name="Ngugi D.K."/>
            <person name="Vinu M."/>
            <person name="Alam I."/>
            <person name="Kamau A."/>
            <person name="Blom J."/>
            <person name="Bajic V.B."/>
            <person name="Stingl U."/>
        </authorList>
    </citation>
    <scope>NUCLEOTIDE SEQUENCE [LARGE SCALE GENOMIC DNA]</scope>
    <source>
        <strain evidence="10 11">MBRSH7</strain>
    </source>
</reference>
<dbReference type="EMBL" id="CP011002">
    <property type="protein sequence ID" value="AKO66516.1"/>
    <property type="molecule type" value="Genomic_DNA"/>
</dbReference>
<dbReference type="InterPro" id="IPR013542">
    <property type="entry name" value="QueG_DUF1730"/>
</dbReference>
<evidence type="ECO:0000313" key="10">
    <source>
        <dbReference type="EMBL" id="AKO66516.1"/>
    </source>
</evidence>
<dbReference type="Pfam" id="PF08331">
    <property type="entry name" value="QueG_DUF1730"/>
    <property type="match status" value="1"/>
</dbReference>
<sequence>MLDKAYWKDISKKIIATGKELGFNDVGISDTVINQNQGLYKEWIDAKNHGAMSYLEDHQDIKFDPENILANTKSIISVRLDYLPLNENLINLINQKDKAYIARYALGKDYHKTLKKKLNHFGSLIKSIISESNFDFKYRAITDSAPSPEIEIATQAGLGWRGKNTLLLNKNNGSWFFLGELYTNAPLVFNQTSSTNHCGSCSACIDICPTQAIEKPYYLNASKCISYWTIEHKGTIPISFRRKIGNRIYGCDDCQIICPWNKFAKKSTEIDFFVRHKLNNISLMDCFLMDNHRFNEYFNGSAIKRIGYEKWISNVAIALGNADHDQNILDALMKRSEDPSNLIKEHVLWAISEQEAKK</sequence>
<evidence type="ECO:0000256" key="8">
    <source>
        <dbReference type="ARBA" id="ARBA00023014"/>
    </source>
</evidence>
<evidence type="ECO:0000256" key="6">
    <source>
        <dbReference type="ARBA" id="ARBA00023002"/>
    </source>
</evidence>
<evidence type="ECO:0000259" key="9">
    <source>
        <dbReference type="PROSITE" id="PS51379"/>
    </source>
</evidence>
<dbReference type="Pfam" id="PF13484">
    <property type="entry name" value="Fer4_16"/>
    <property type="match status" value="1"/>
</dbReference>
<keyword evidence="6" id="KW-0560">Oxidoreductase</keyword>
<feature type="domain" description="4Fe-4S ferredoxin-type" evidence="9">
    <location>
        <begin position="189"/>
        <end position="218"/>
    </location>
</feature>
<evidence type="ECO:0000256" key="3">
    <source>
        <dbReference type="ARBA" id="ARBA00022694"/>
    </source>
</evidence>
<proteinExistence type="predicted"/>
<keyword evidence="7" id="KW-0408">Iron</keyword>
<dbReference type="PROSITE" id="PS51379">
    <property type="entry name" value="4FE4S_FER_2"/>
    <property type="match status" value="1"/>
</dbReference>
<protein>
    <recommendedName>
        <fullName evidence="9">4Fe-4S ferredoxin-type domain-containing protein</fullName>
    </recommendedName>
</protein>
<dbReference type="NCBIfam" id="TIGR00276">
    <property type="entry name" value="tRNA epoxyqueuosine(34) reductase QueG"/>
    <property type="match status" value="1"/>
</dbReference>
<evidence type="ECO:0000256" key="5">
    <source>
        <dbReference type="ARBA" id="ARBA00022785"/>
    </source>
</evidence>
<dbReference type="GO" id="GO:0052693">
    <property type="term" value="F:epoxyqueuosine reductase activity"/>
    <property type="evidence" value="ECO:0007669"/>
    <property type="project" value="TreeGrafter"/>
</dbReference>
<accession>A0A0H4IZV8</accession>
<dbReference type="PANTHER" id="PTHR30002:SF4">
    <property type="entry name" value="EPOXYQUEUOSINE REDUCTASE"/>
    <property type="match status" value="1"/>
</dbReference>
<keyword evidence="5" id="KW-0671">Queuosine biosynthesis</keyword>
<keyword evidence="8" id="KW-0411">Iron-sulfur</keyword>
<dbReference type="AlphaFoldDB" id="A0A0H4IZV8"/>
<gene>
    <name evidence="10" type="ORF">VI33_06935</name>
</gene>
<dbReference type="GO" id="GO:0051539">
    <property type="term" value="F:4 iron, 4 sulfur cluster binding"/>
    <property type="evidence" value="ECO:0007669"/>
    <property type="project" value="UniProtKB-KW"/>
</dbReference>
<keyword evidence="11" id="KW-1185">Reference proteome</keyword>
<dbReference type="Gene3D" id="3.30.70.20">
    <property type="match status" value="1"/>
</dbReference>
<evidence type="ECO:0000256" key="1">
    <source>
        <dbReference type="ARBA" id="ARBA00022485"/>
    </source>
</evidence>
<evidence type="ECO:0000313" key="11">
    <source>
        <dbReference type="Proteomes" id="UP000066549"/>
    </source>
</evidence>
<evidence type="ECO:0000256" key="2">
    <source>
        <dbReference type="ARBA" id="ARBA00022490"/>
    </source>
</evidence>
<dbReference type="PANTHER" id="PTHR30002">
    <property type="entry name" value="EPOXYQUEUOSINE REDUCTASE"/>
    <property type="match status" value="1"/>
</dbReference>
<keyword evidence="1" id="KW-0004">4Fe-4S</keyword>
<keyword evidence="3" id="KW-0819">tRNA processing</keyword>